<accession>A0ABN8SM16</accession>
<keyword evidence="1" id="KW-1133">Transmembrane helix</keyword>
<reference evidence="2 3" key="1">
    <citation type="submission" date="2022-05" db="EMBL/GenBank/DDBJ databases">
        <authorList>
            <consortium name="Genoscope - CEA"/>
            <person name="William W."/>
        </authorList>
    </citation>
    <scope>NUCLEOTIDE SEQUENCE [LARGE SCALE GENOMIC DNA]</scope>
</reference>
<protein>
    <submittedName>
        <fullName evidence="2">Uncharacterized protein</fullName>
    </submittedName>
</protein>
<feature type="non-terminal residue" evidence="2">
    <location>
        <position position="263"/>
    </location>
</feature>
<sequence>SVSSEPLFSANSDFVIALHQGRKMSSSTVIDVFGHILYSFTRDVSEHYNPDEPEFTEESFGYSPLESTGREWYLHPVEELIYQEYSDREATSLDYLASYSFNMEIHDASSIEESTNTPETHQDDDITMAWRRLRPCIQRTILKSMYFGALISLLTSLLVGMIYTLVSYISFKTIHICQYYPLNSTSLQVQWMRSMSDVVGCAFLYIWFFALLNFLFRPFQLRGVKRKLFFVCLITYFLDTIYRVALQALGISHSYVSYPVKIP</sequence>
<proteinExistence type="predicted"/>
<keyword evidence="1" id="KW-0812">Transmembrane</keyword>
<evidence type="ECO:0000313" key="3">
    <source>
        <dbReference type="Proteomes" id="UP001159427"/>
    </source>
</evidence>
<feature type="non-terminal residue" evidence="2">
    <location>
        <position position="1"/>
    </location>
</feature>
<dbReference type="Proteomes" id="UP001159427">
    <property type="component" value="Unassembled WGS sequence"/>
</dbReference>
<feature type="transmembrane region" description="Helical" evidence="1">
    <location>
        <begin position="228"/>
        <end position="249"/>
    </location>
</feature>
<comment type="caution">
    <text evidence="2">The sequence shown here is derived from an EMBL/GenBank/DDBJ whole genome shotgun (WGS) entry which is preliminary data.</text>
</comment>
<organism evidence="2 3">
    <name type="scientific">Porites evermanni</name>
    <dbReference type="NCBI Taxonomy" id="104178"/>
    <lineage>
        <taxon>Eukaryota</taxon>
        <taxon>Metazoa</taxon>
        <taxon>Cnidaria</taxon>
        <taxon>Anthozoa</taxon>
        <taxon>Hexacorallia</taxon>
        <taxon>Scleractinia</taxon>
        <taxon>Fungiina</taxon>
        <taxon>Poritidae</taxon>
        <taxon>Porites</taxon>
    </lineage>
</organism>
<gene>
    <name evidence="2" type="ORF">PEVE_00021537</name>
</gene>
<feature type="transmembrane region" description="Helical" evidence="1">
    <location>
        <begin position="191"/>
        <end position="216"/>
    </location>
</feature>
<keyword evidence="1" id="KW-0472">Membrane</keyword>
<feature type="transmembrane region" description="Helical" evidence="1">
    <location>
        <begin position="147"/>
        <end position="171"/>
    </location>
</feature>
<keyword evidence="3" id="KW-1185">Reference proteome</keyword>
<name>A0ABN8SM16_9CNID</name>
<evidence type="ECO:0000256" key="1">
    <source>
        <dbReference type="SAM" id="Phobius"/>
    </source>
</evidence>
<dbReference type="EMBL" id="CALNXI010002883">
    <property type="protein sequence ID" value="CAH3191268.1"/>
    <property type="molecule type" value="Genomic_DNA"/>
</dbReference>
<evidence type="ECO:0000313" key="2">
    <source>
        <dbReference type="EMBL" id="CAH3191268.1"/>
    </source>
</evidence>